<name>A0A2W4E5W6_9HYPH</name>
<dbReference type="Proteomes" id="UP000248925">
    <property type="component" value="Unassembled WGS sequence"/>
</dbReference>
<gene>
    <name evidence="2" type="ORF">CPY51_32065</name>
</gene>
<dbReference type="InterPro" id="IPR027843">
    <property type="entry name" value="DUF4440"/>
</dbReference>
<evidence type="ECO:0000313" key="2">
    <source>
        <dbReference type="EMBL" id="PZM07300.1"/>
    </source>
</evidence>
<dbReference type="Pfam" id="PF14534">
    <property type="entry name" value="DUF4440"/>
    <property type="match status" value="1"/>
</dbReference>
<proteinExistence type="predicted"/>
<dbReference type="EMBL" id="PCDP01000085">
    <property type="protein sequence ID" value="PZM07300.1"/>
    <property type="molecule type" value="Genomic_DNA"/>
</dbReference>
<evidence type="ECO:0000313" key="3">
    <source>
        <dbReference type="Proteomes" id="UP000248925"/>
    </source>
</evidence>
<sequence>MSFDEHNAELFFSLETTLHRPEVRSTPSLVNDLLADEFIEFGSSGRVYNKQITITALAGEDVSALTPLPQVSDFSVSQLSHGVVLVTYKSTHISTETQKGRQTLRSSIYKFLDGRWQMIFHQGTLIPFA</sequence>
<feature type="domain" description="DUF4440" evidence="1">
    <location>
        <begin position="13"/>
        <end position="118"/>
    </location>
</feature>
<dbReference type="InterPro" id="IPR032710">
    <property type="entry name" value="NTF2-like_dom_sf"/>
</dbReference>
<comment type="caution">
    <text evidence="2">The sequence shown here is derived from an EMBL/GenBank/DDBJ whole genome shotgun (WGS) entry which is preliminary data.</text>
</comment>
<dbReference type="SUPFAM" id="SSF54427">
    <property type="entry name" value="NTF2-like"/>
    <property type="match status" value="1"/>
</dbReference>
<accession>A0A2W4E5W6</accession>
<protein>
    <submittedName>
        <fullName evidence="2">DUF4440 domain-containing protein</fullName>
    </submittedName>
</protein>
<reference evidence="2 3" key="1">
    <citation type="journal article" date="2018" name="Sci. Rep.">
        <title>Rhizobium tumorigenes sp. nov., a novel plant tumorigenic bacterium isolated from cane gall tumors on thornless blackberry.</title>
        <authorList>
            <person name="Kuzmanovi N."/>
            <person name="Smalla K."/>
            <person name="Gronow S."/>
            <person name="PuBawska J."/>
        </authorList>
    </citation>
    <scope>NUCLEOTIDE SEQUENCE [LARGE SCALE GENOMIC DNA]</scope>
    <source>
        <strain evidence="2 3">CCBAU 85046</strain>
    </source>
</reference>
<evidence type="ECO:0000259" key="1">
    <source>
        <dbReference type="Pfam" id="PF14534"/>
    </source>
</evidence>
<dbReference type="AlphaFoldDB" id="A0A2W4E5W6"/>
<dbReference type="Gene3D" id="3.10.450.50">
    <property type="match status" value="1"/>
</dbReference>
<keyword evidence="3" id="KW-1185">Reference proteome</keyword>
<organism evidence="2 3">
    <name type="scientific">Rhizobium tubonense</name>
    <dbReference type="NCBI Taxonomy" id="484088"/>
    <lineage>
        <taxon>Bacteria</taxon>
        <taxon>Pseudomonadati</taxon>
        <taxon>Pseudomonadota</taxon>
        <taxon>Alphaproteobacteria</taxon>
        <taxon>Hyphomicrobiales</taxon>
        <taxon>Rhizobiaceae</taxon>
        <taxon>Rhizobium/Agrobacterium group</taxon>
        <taxon>Rhizobium</taxon>
    </lineage>
</organism>
<dbReference type="OrthoDB" id="7845843at2"/>
<dbReference type="RefSeq" id="WP_111164421.1">
    <property type="nucleotide sequence ID" value="NZ_PCDP01000085.1"/>
</dbReference>